<protein>
    <recommendedName>
        <fullName evidence="6 7">Large ribosomal subunit protein uL18</fullName>
    </recommendedName>
</protein>
<evidence type="ECO:0000256" key="5">
    <source>
        <dbReference type="ARBA" id="ARBA00023274"/>
    </source>
</evidence>
<evidence type="ECO:0000256" key="6">
    <source>
        <dbReference type="ARBA" id="ARBA00035197"/>
    </source>
</evidence>
<evidence type="ECO:0000256" key="3">
    <source>
        <dbReference type="ARBA" id="ARBA00022884"/>
    </source>
</evidence>
<dbReference type="EMBL" id="MGAV01000021">
    <property type="protein sequence ID" value="OGK53320.1"/>
    <property type="molecule type" value="Genomic_DNA"/>
</dbReference>
<keyword evidence="2 7" id="KW-0699">rRNA-binding</keyword>
<dbReference type="NCBIfam" id="TIGR00060">
    <property type="entry name" value="L18_bact"/>
    <property type="match status" value="1"/>
</dbReference>
<dbReference type="CDD" id="cd00432">
    <property type="entry name" value="Ribosomal_L18_L5e"/>
    <property type="match status" value="1"/>
</dbReference>
<keyword evidence="4 7" id="KW-0689">Ribosomal protein</keyword>
<evidence type="ECO:0000256" key="4">
    <source>
        <dbReference type="ARBA" id="ARBA00022980"/>
    </source>
</evidence>
<dbReference type="InterPro" id="IPR005484">
    <property type="entry name" value="Ribosomal_uL18_bac/plant/anim"/>
</dbReference>
<evidence type="ECO:0000256" key="1">
    <source>
        <dbReference type="ARBA" id="ARBA00007116"/>
    </source>
</evidence>
<evidence type="ECO:0000313" key="9">
    <source>
        <dbReference type="Proteomes" id="UP000177418"/>
    </source>
</evidence>
<dbReference type="GO" id="GO:0022625">
    <property type="term" value="C:cytosolic large ribosomal subunit"/>
    <property type="evidence" value="ECO:0007669"/>
    <property type="project" value="TreeGrafter"/>
</dbReference>
<evidence type="ECO:0000256" key="7">
    <source>
        <dbReference type="HAMAP-Rule" id="MF_01337"/>
    </source>
</evidence>
<comment type="subunit">
    <text evidence="7">Part of the 50S ribosomal subunit; part of the 5S rRNA/L5/L18/L25 subcomplex. Contacts the 5S and 23S rRNAs.</text>
</comment>
<proteinExistence type="inferred from homology"/>
<sequence>MKNKLILKRNKKKLKVRSKIAKNTKLLRISVFRSDKRIYAQVIDDRAGVTIANSSDYVLQGNKKVTKTEKAKSVGIELGKKLIDLKRLEAVFDRGHYKYEGRVKALCEGLREAGIKI</sequence>
<dbReference type="GO" id="GO:0008097">
    <property type="term" value="F:5S rRNA binding"/>
    <property type="evidence" value="ECO:0007669"/>
    <property type="project" value="TreeGrafter"/>
</dbReference>
<dbReference type="HAMAP" id="MF_01337_B">
    <property type="entry name" value="Ribosomal_uL18_B"/>
    <property type="match status" value="1"/>
</dbReference>
<organism evidence="8 9">
    <name type="scientific">Candidatus Roizmanbacteria bacterium RIFCSPLOWO2_02_FULL_36_11</name>
    <dbReference type="NCBI Taxonomy" id="1802071"/>
    <lineage>
        <taxon>Bacteria</taxon>
        <taxon>Candidatus Roizmaniibacteriota</taxon>
    </lineage>
</organism>
<dbReference type="InterPro" id="IPR004389">
    <property type="entry name" value="Ribosomal_uL18_bac-type"/>
</dbReference>
<evidence type="ECO:0000256" key="2">
    <source>
        <dbReference type="ARBA" id="ARBA00022730"/>
    </source>
</evidence>
<gene>
    <name evidence="7" type="primary">rplR</name>
    <name evidence="8" type="ORF">A3H78_03385</name>
</gene>
<accession>A0A1F7JCI6</accession>
<dbReference type="GO" id="GO:0003735">
    <property type="term" value="F:structural constituent of ribosome"/>
    <property type="evidence" value="ECO:0007669"/>
    <property type="project" value="InterPro"/>
</dbReference>
<dbReference type="SUPFAM" id="SSF53137">
    <property type="entry name" value="Translational machinery components"/>
    <property type="match status" value="1"/>
</dbReference>
<dbReference type="GO" id="GO:0006412">
    <property type="term" value="P:translation"/>
    <property type="evidence" value="ECO:0007669"/>
    <property type="project" value="UniProtKB-UniRule"/>
</dbReference>
<keyword evidence="3 7" id="KW-0694">RNA-binding</keyword>
<dbReference type="Gene3D" id="3.30.420.100">
    <property type="match status" value="1"/>
</dbReference>
<dbReference type="Pfam" id="PF00861">
    <property type="entry name" value="Ribosomal_L18p"/>
    <property type="match status" value="1"/>
</dbReference>
<evidence type="ECO:0000313" key="8">
    <source>
        <dbReference type="EMBL" id="OGK53320.1"/>
    </source>
</evidence>
<keyword evidence="5 7" id="KW-0687">Ribonucleoprotein</keyword>
<comment type="function">
    <text evidence="7">This is one of the proteins that bind and probably mediate the attachment of the 5S RNA into the large ribosomal subunit, where it forms part of the central protuberance.</text>
</comment>
<comment type="similarity">
    <text evidence="1 7">Belongs to the universal ribosomal protein uL18 family.</text>
</comment>
<reference evidence="8 9" key="1">
    <citation type="journal article" date="2016" name="Nat. Commun.">
        <title>Thousands of microbial genomes shed light on interconnected biogeochemical processes in an aquifer system.</title>
        <authorList>
            <person name="Anantharaman K."/>
            <person name="Brown C.T."/>
            <person name="Hug L.A."/>
            <person name="Sharon I."/>
            <person name="Castelle C.J."/>
            <person name="Probst A.J."/>
            <person name="Thomas B.C."/>
            <person name="Singh A."/>
            <person name="Wilkins M.J."/>
            <person name="Karaoz U."/>
            <person name="Brodie E.L."/>
            <person name="Williams K.H."/>
            <person name="Hubbard S.S."/>
            <person name="Banfield J.F."/>
        </authorList>
    </citation>
    <scope>NUCLEOTIDE SEQUENCE [LARGE SCALE GENOMIC DNA]</scope>
</reference>
<dbReference type="PANTHER" id="PTHR12899">
    <property type="entry name" value="39S RIBOSOMAL PROTEIN L18, MITOCHONDRIAL"/>
    <property type="match status" value="1"/>
</dbReference>
<name>A0A1F7JCI6_9BACT</name>
<dbReference type="Proteomes" id="UP000177418">
    <property type="component" value="Unassembled WGS sequence"/>
</dbReference>
<dbReference type="AlphaFoldDB" id="A0A1F7JCI6"/>
<dbReference type="PANTHER" id="PTHR12899:SF3">
    <property type="entry name" value="LARGE RIBOSOMAL SUBUNIT PROTEIN UL18M"/>
    <property type="match status" value="1"/>
</dbReference>
<dbReference type="InterPro" id="IPR057268">
    <property type="entry name" value="Ribosomal_L18"/>
</dbReference>
<comment type="caution">
    <text evidence="8">The sequence shown here is derived from an EMBL/GenBank/DDBJ whole genome shotgun (WGS) entry which is preliminary data.</text>
</comment>